<dbReference type="InterPro" id="IPR036291">
    <property type="entry name" value="NAD(P)-bd_dom_sf"/>
</dbReference>
<dbReference type="InterPro" id="IPR016040">
    <property type="entry name" value="NAD(P)-bd_dom"/>
</dbReference>
<comment type="caution">
    <text evidence="2">The sequence shown here is derived from an EMBL/GenBank/DDBJ whole genome shotgun (WGS) entry which is preliminary data.</text>
</comment>
<dbReference type="GO" id="GO:0016491">
    <property type="term" value="F:oxidoreductase activity"/>
    <property type="evidence" value="ECO:0007669"/>
    <property type="project" value="UniProtKB-KW"/>
</dbReference>
<dbReference type="PANTHER" id="PTHR12126">
    <property type="entry name" value="NADH-UBIQUINONE OXIDOREDUCTASE 39 KDA SUBUNIT-RELATED"/>
    <property type="match status" value="1"/>
</dbReference>
<dbReference type="Gene3D" id="3.40.50.720">
    <property type="entry name" value="NAD(P)-binding Rossmann-like Domain"/>
    <property type="match status" value="1"/>
</dbReference>
<sequence length="294" mass="31056">MARIAVLGATGYLGGHAVTRLQADGHEVRAVVRAPERARLPEGVVVVQGDVTEPATLPAALAGTDGVLLALNGGGDVELAVQVEQQGVANVAAAAEAAGIGRVLLISGMFAQPAYAAYPWEQAKARGERMLMDSSVASTVFRVGFINETLASFVRGGRPVLIGRQRHPVRPVAVGDVMAAASTAFGRPDTANQVYDVAGGQEMTLREAAAAYASAITGRSIAPSAVRVLPLWFMRAVNRLFLRGRMTRPLGILTSMDRHGDVTDTTAWFRDFGAPPTPFTQWVAQQRDSVEGRS</sequence>
<reference evidence="2 3" key="1">
    <citation type="submission" date="2020-07" db="EMBL/GenBank/DDBJ databases">
        <title>Sequencing the genomes of 1000 actinobacteria strains.</title>
        <authorList>
            <person name="Klenk H.-P."/>
        </authorList>
    </citation>
    <scope>NUCLEOTIDE SEQUENCE [LARGE SCALE GENOMIC DNA]</scope>
    <source>
        <strain evidence="2 3">DSM 24723</strain>
    </source>
</reference>
<dbReference type="EC" id="1.6.99.3" evidence="2"/>
<evidence type="ECO:0000313" key="3">
    <source>
        <dbReference type="Proteomes" id="UP000592181"/>
    </source>
</evidence>
<dbReference type="RefSeq" id="WP_179463263.1">
    <property type="nucleotide sequence ID" value="NZ_JACBZX010000001.1"/>
</dbReference>
<dbReference type="Proteomes" id="UP000592181">
    <property type="component" value="Unassembled WGS sequence"/>
</dbReference>
<feature type="domain" description="NAD(P)-binding" evidence="1">
    <location>
        <begin position="8"/>
        <end position="149"/>
    </location>
</feature>
<proteinExistence type="predicted"/>
<evidence type="ECO:0000259" key="1">
    <source>
        <dbReference type="Pfam" id="PF13460"/>
    </source>
</evidence>
<organism evidence="2 3">
    <name type="scientific">Janibacter alkaliphilus</name>
    <dbReference type="NCBI Taxonomy" id="1069963"/>
    <lineage>
        <taxon>Bacteria</taxon>
        <taxon>Bacillati</taxon>
        <taxon>Actinomycetota</taxon>
        <taxon>Actinomycetes</taxon>
        <taxon>Micrococcales</taxon>
        <taxon>Intrasporangiaceae</taxon>
        <taxon>Janibacter</taxon>
    </lineage>
</organism>
<dbReference type="Pfam" id="PF13460">
    <property type="entry name" value="NAD_binding_10"/>
    <property type="match status" value="1"/>
</dbReference>
<dbReference type="GO" id="GO:0044877">
    <property type="term" value="F:protein-containing complex binding"/>
    <property type="evidence" value="ECO:0007669"/>
    <property type="project" value="TreeGrafter"/>
</dbReference>
<gene>
    <name evidence="2" type="ORF">BJY28_002469</name>
</gene>
<dbReference type="EMBL" id="JACBZX010000001">
    <property type="protein sequence ID" value="NYG38000.1"/>
    <property type="molecule type" value="Genomic_DNA"/>
</dbReference>
<dbReference type="InterPro" id="IPR051207">
    <property type="entry name" value="ComplexI_NDUFA9_subunit"/>
</dbReference>
<keyword evidence="2" id="KW-0560">Oxidoreductase</keyword>
<accession>A0A852X926</accession>
<protein>
    <submittedName>
        <fullName evidence="2">NADH dehydrogenase</fullName>
        <ecNumber evidence="2">1.6.99.3</ecNumber>
    </submittedName>
</protein>
<dbReference type="SUPFAM" id="SSF51735">
    <property type="entry name" value="NAD(P)-binding Rossmann-fold domains"/>
    <property type="match status" value="1"/>
</dbReference>
<dbReference type="PANTHER" id="PTHR12126:SF11">
    <property type="entry name" value="NADH DEHYDROGENASE [UBIQUINONE] 1 ALPHA SUBCOMPLEX SUBUNIT 9, MITOCHONDRIAL"/>
    <property type="match status" value="1"/>
</dbReference>
<keyword evidence="3" id="KW-1185">Reference proteome</keyword>
<dbReference type="AlphaFoldDB" id="A0A852X926"/>
<name>A0A852X926_9MICO</name>
<evidence type="ECO:0000313" key="2">
    <source>
        <dbReference type="EMBL" id="NYG38000.1"/>
    </source>
</evidence>